<dbReference type="EMBL" id="MTKO01000084">
    <property type="protein sequence ID" value="RWX45026.1"/>
    <property type="molecule type" value="Genomic_DNA"/>
</dbReference>
<reference evidence="1 2" key="1">
    <citation type="submission" date="2017-01" db="EMBL/GenBank/DDBJ databases">
        <title>The cable genome- insights into the physiology and evolution of filamentous bacteria capable of sulfide oxidation via long distance electron transfer.</title>
        <authorList>
            <person name="Schreiber L."/>
            <person name="Bjerg J.T."/>
            <person name="Boggild A."/>
            <person name="Van De Vossenberg J."/>
            <person name="Meysman F."/>
            <person name="Nielsen L.P."/>
            <person name="Schramm A."/>
            <person name="Kjeldsen K.U."/>
        </authorList>
    </citation>
    <scope>NUCLEOTIDE SEQUENCE [LARGE SCALE GENOMIC DNA]</scope>
    <source>
        <strain evidence="1">MCF</strain>
    </source>
</reference>
<dbReference type="Proteomes" id="UP000287853">
    <property type="component" value="Unassembled WGS sequence"/>
</dbReference>
<proteinExistence type="predicted"/>
<keyword evidence="2" id="KW-1185">Reference proteome</keyword>
<gene>
    <name evidence="1" type="ORF">H206_01201</name>
</gene>
<dbReference type="AlphaFoldDB" id="A0A444IW12"/>
<sequence length="128" mass="14918">MLEDINFRKQDRVKLRGYIADISDGTFEYDAIIEDISLEGLCLTDLSNKFAVEKKIYTAVVSGGPDADSYKLQVQPRWVRRHGDFIEVGFTVIRSPTKWKRFIRDLIPKKGTVNMEEEWERCSNLSLW</sequence>
<accession>A0A444IW12</accession>
<evidence type="ECO:0000313" key="2">
    <source>
        <dbReference type="Proteomes" id="UP000287853"/>
    </source>
</evidence>
<comment type="caution">
    <text evidence="1">The sequence shown here is derived from an EMBL/GenBank/DDBJ whole genome shotgun (WGS) entry which is preliminary data.</text>
</comment>
<organism evidence="1 2">
    <name type="scientific">Candidatus Electrothrix aarhusensis</name>
    <dbReference type="NCBI Taxonomy" id="1859131"/>
    <lineage>
        <taxon>Bacteria</taxon>
        <taxon>Pseudomonadati</taxon>
        <taxon>Thermodesulfobacteriota</taxon>
        <taxon>Desulfobulbia</taxon>
        <taxon>Desulfobulbales</taxon>
        <taxon>Desulfobulbaceae</taxon>
        <taxon>Candidatus Electrothrix</taxon>
    </lineage>
</organism>
<protein>
    <submittedName>
        <fullName evidence="1">PilZ domain</fullName>
    </submittedName>
</protein>
<evidence type="ECO:0000313" key="1">
    <source>
        <dbReference type="EMBL" id="RWX45026.1"/>
    </source>
</evidence>
<name>A0A444IW12_9BACT</name>